<dbReference type="EMBL" id="UXUI01008801">
    <property type="protein sequence ID" value="VDD92405.1"/>
    <property type="molecule type" value="Genomic_DNA"/>
</dbReference>
<dbReference type="Pfam" id="PF00619">
    <property type="entry name" value="CARD"/>
    <property type="match status" value="1"/>
</dbReference>
<feature type="domain" description="CARD" evidence="1">
    <location>
        <begin position="22"/>
        <end position="97"/>
    </location>
</feature>
<dbReference type="WBParaSite" id="EVEC_0000767201-mRNA-1">
    <property type="protein sequence ID" value="EVEC_0000767201-mRNA-1"/>
    <property type="gene ID" value="EVEC_0000767201"/>
</dbReference>
<reference evidence="2 3" key="2">
    <citation type="submission" date="2018-10" db="EMBL/GenBank/DDBJ databases">
        <authorList>
            <consortium name="Pathogen Informatics"/>
        </authorList>
    </citation>
    <scope>NUCLEOTIDE SEQUENCE [LARGE SCALE GENOMIC DNA]</scope>
</reference>
<evidence type="ECO:0000259" key="1">
    <source>
        <dbReference type="Pfam" id="PF00619"/>
    </source>
</evidence>
<dbReference type="AlphaFoldDB" id="A0A0N4VAY0"/>
<reference evidence="4" key="1">
    <citation type="submission" date="2017-02" db="UniProtKB">
        <authorList>
            <consortium name="WormBaseParasite"/>
        </authorList>
    </citation>
    <scope>IDENTIFICATION</scope>
</reference>
<sequence>MATQSQSPSTRTTNEEQYDRLDCLRVRLADLNLKDLVPILVARRVLQSQEMGAVYSREHQAEQVDKLIEILKTKHHWMGPLIDALIRCGQGAIAKEILNINDQSAQNTL</sequence>
<protein>
    <submittedName>
        <fullName evidence="4">CARD domain-containing protein</fullName>
    </submittedName>
</protein>
<dbReference type="CDD" id="cd01671">
    <property type="entry name" value="CARD"/>
    <property type="match status" value="1"/>
</dbReference>
<dbReference type="InterPro" id="IPR011029">
    <property type="entry name" value="DEATH-like_dom_sf"/>
</dbReference>
<evidence type="ECO:0000313" key="3">
    <source>
        <dbReference type="Proteomes" id="UP000274131"/>
    </source>
</evidence>
<gene>
    <name evidence="2" type="ORF">EVEC_LOCUS7156</name>
</gene>
<dbReference type="Proteomes" id="UP000274131">
    <property type="component" value="Unassembled WGS sequence"/>
</dbReference>
<dbReference type="SUPFAM" id="SSF47986">
    <property type="entry name" value="DEATH domain"/>
    <property type="match status" value="1"/>
</dbReference>
<dbReference type="GO" id="GO:0042981">
    <property type="term" value="P:regulation of apoptotic process"/>
    <property type="evidence" value="ECO:0007669"/>
    <property type="project" value="InterPro"/>
</dbReference>
<dbReference type="OrthoDB" id="5798736at2759"/>
<proteinExistence type="predicted"/>
<name>A0A0N4VAY0_ENTVE</name>
<keyword evidence="3" id="KW-1185">Reference proteome</keyword>
<accession>A0A0N4VAY0</accession>
<evidence type="ECO:0000313" key="2">
    <source>
        <dbReference type="EMBL" id="VDD92405.1"/>
    </source>
</evidence>
<organism evidence="4">
    <name type="scientific">Enterobius vermicularis</name>
    <name type="common">Human pinworm</name>
    <dbReference type="NCBI Taxonomy" id="51028"/>
    <lineage>
        <taxon>Eukaryota</taxon>
        <taxon>Metazoa</taxon>
        <taxon>Ecdysozoa</taxon>
        <taxon>Nematoda</taxon>
        <taxon>Chromadorea</taxon>
        <taxon>Rhabditida</taxon>
        <taxon>Spirurina</taxon>
        <taxon>Oxyuridomorpha</taxon>
        <taxon>Oxyuroidea</taxon>
        <taxon>Oxyuridae</taxon>
        <taxon>Enterobius</taxon>
    </lineage>
</organism>
<dbReference type="Gene3D" id="1.10.533.10">
    <property type="entry name" value="Death Domain, Fas"/>
    <property type="match status" value="1"/>
</dbReference>
<evidence type="ECO:0000313" key="4">
    <source>
        <dbReference type="WBParaSite" id="EVEC_0000767201-mRNA-1"/>
    </source>
</evidence>
<dbReference type="InterPro" id="IPR001315">
    <property type="entry name" value="CARD"/>
</dbReference>